<feature type="transmembrane region" description="Helical" evidence="1">
    <location>
        <begin position="69"/>
        <end position="86"/>
    </location>
</feature>
<organism evidence="2 3">
    <name type="scientific">Salinivirga cyanobacteriivorans</name>
    <dbReference type="NCBI Taxonomy" id="1307839"/>
    <lineage>
        <taxon>Bacteria</taxon>
        <taxon>Pseudomonadati</taxon>
        <taxon>Bacteroidota</taxon>
        <taxon>Bacteroidia</taxon>
        <taxon>Bacteroidales</taxon>
        <taxon>Salinivirgaceae</taxon>
        <taxon>Salinivirga</taxon>
    </lineage>
</organism>
<feature type="transmembrane region" description="Helical" evidence="1">
    <location>
        <begin position="92"/>
        <end position="109"/>
    </location>
</feature>
<protein>
    <submittedName>
        <fullName evidence="2">Acid-resistance membrane protein</fullName>
    </submittedName>
</protein>
<dbReference type="Pfam" id="PF03729">
    <property type="entry name" value="DUF308"/>
    <property type="match status" value="3"/>
</dbReference>
<proteinExistence type="predicted"/>
<evidence type="ECO:0000313" key="3">
    <source>
        <dbReference type="Proteomes" id="UP000064893"/>
    </source>
</evidence>
<dbReference type="AlphaFoldDB" id="A0A0S2HW34"/>
<keyword evidence="1" id="KW-0472">Membrane</keyword>
<reference evidence="2 3" key="1">
    <citation type="submission" date="2015-11" db="EMBL/GenBank/DDBJ databases">
        <title>Description and complete genome sequence of a novel strain predominating in hypersaline microbial mats and representing a new family of the Bacteriodetes phylum.</title>
        <authorList>
            <person name="Spring S."/>
            <person name="Bunk B."/>
            <person name="Sproer C."/>
            <person name="Klenk H.-P."/>
        </authorList>
    </citation>
    <scope>NUCLEOTIDE SEQUENCE [LARGE SCALE GENOMIC DNA]</scope>
    <source>
        <strain evidence="2 3">L21-Spi-D4</strain>
    </source>
</reference>
<dbReference type="EMBL" id="CP013118">
    <property type="protein sequence ID" value="ALO14265.1"/>
    <property type="molecule type" value="Genomic_DNA"/>
</dbReference>
<name>A0A0S2HW34_9BACT</name>
<gene>
    <name evidence="2" type="ORF">L21SP5_00590</name>
</gene>
<sequence>MFYTTNNSPNRALQILLSILWIVLGIWILSEPSRAMVSIIRFVGVAMIVSAVMVFIFSRQNSNIMLQRLQTGGALVNLALGLVFLISPQVIVSFFLIIVGLLLLLIGIMGASQSYRLQGTFLSFAFLRNVLLVLIGLLMLLDPFDSASAITWMIGLAAIVFGVFNLTSRLSK</sequence>
<keyword evidence="1" id="KW-1133">Transmembrane helix</keyword>
<evidence type="ECO:0000256" key="1">
    <source>
        <dbReference type="SAM" id="Phobius"/>
    </source>
</evidence>
<dbReference type="InterPro" id="IPR005325">
    <property type="entry name" value="DUF308_memb"/>
</dbReference>
<feature type="transmembrane region" description="Helical" evidence="1">
    <location>
        <begin position="147"/>
        <end position="166"/>
    </location>
</feature>
<accession>A0A0S2HW34</accession>
<dbReference type="KEGG" id="blq:L21SP5_00590"/>
<keyword evidence="3" id="KW-1185">Reference proteome</keyword>
<dbReference type="STRING" id="1307839.L21SP5_00590"/>
<feature type="transmembrane region" description="Helical" evidence="1">
    <location>
        <begin position="35"/>
        <end position="57"/>
    </location>
</feature>
<keyword evidence="1" id="KW-0812">Transmembrane</keyword>
<feature type="transmembrane region" description="Helical" evidence="1">
    <location>
        <begin position="121"/>
        <end position="141"/>
    </location>
</feature>
<evidence type="ECO:0000313" key="2">
    <source>
        <dbReference type="EMBL" id="ALO14265.1"/>
    </source>
</evidence>
<dbReference type="RefSeq" id="WP_057951828.1">
    <property type="nucleotide sequence ID" value="NZ_CP013118.1"/>
</dbReference>
<feature type="transmembrane region" description="Helical" evidence="1">
    <location>
        <begin position="12"/>
        <end position="29"/>
    </location>
</feature>
<dbReference type="Proteomes" id="UP000064893">
    <property type="component" value="Chromosome"/>
</dbReference>